<evidence type="ECO:0000313" key="4">
    <source>
        <dbReference type="Proteomes" id="UP001627154"/>
    </source>
</evidence>
<gene>
    <name evidence="3" type="ORF">TKK_015179</name>
</gene>
<accession>A0ABD2WAY8</accession>
<keyword evidence="1" id="KW-0862">Zinc</keyword>
<dbReference type="Pfam" id="PF00098">
    <property type="entry name" value="zf-CCHC"/>
    <property type="match status" value="1"/>
</dbReference>
<comment type="caution">
    <text evidence="3">The sequence shown here is derived from an EMBL/GenBank/DDBJ whole genome shotgun (WGS) entry which is preliminary data.</text>
</comment>
<protein>
    <recommendedName>
        <fullName evidence="2">CCHC-type domain-containing protein</fullName>
    </recommendedName>
</protein>
<dbReference type="InterPro" id="IPR001878">
    <property type="entry name" value="Znf_CCHC"/>
</dbReference>
<dbReference type="SUPFAM" id="SSF57756">
    <property type="entry name" value="Retrovirus zinc finger-like domains"/>
    <property type="match status" value="1"/>
</dbReference>
<organism evidence="3 4">
    <name type="scientific">Trichogramma kaykai</name>
    <dbReference type="NCBI Taxonomy" id="54128"/>
    <lineage>
        <taxon>Eukaryota</taxon>
        <taxon>Metazoa</taxon>
        <taxon>Ecdysozoa</taxon>
        <taxon>Arthropoda</taxon>
        <taxon>Hexapoda</taxon>
        <taxon>Insecta</taxon>
        <taxon>Pterygota</taxon>
        <taxon>Neoptera</taxon>
        <taxon>Endopterygota</taxon>
        <taxon>Hymenoptera</taxon>
        <taxon>Apocrita</taxon>
        <taxon>Proctotrupomorpha</taxon>
        <taxon>Chalcidoidea</taxon>
        <taxon>Trichogrammatidae</taxon>
        <taxon>Trichogramma</taxon>
    </lineage>
</organism>
<feature type="domain" description="CCHC-type" evidence="2">
    <location>
        <begin position="36"/>
        <end position="50"/>
    </location>
</feature>
<dbReference type="Proteomes" id="UP001627154">
    <property type="component" value="Unassembled WGS sequence"/>
</dbReference>
<dbReference type="PROSITE" id="PS50158">
    <property type="entry name" value="ZF_CCHC"/>
    <property type="match status" value="1"/>
</dbReference>
<dbReference type="Gene3D" id="4.10.60.10">
    <property type="entry name" value="Zinc finger, CCHC-type"/>
    <property type="match status" value="1"/>
</dbReference>
<dbReference type="GO" id="GO:0008270">
    <property type="term" value="F:zinc ion binding"/>
    <property type="evidence" value="ECO:0007669"/>
    <property type="project" value="UniProtKB-KW"/>
</dbReference>
<keyword evidence="1" id="KW-0863">Zinc-finger</keyword>
<name>A0ABD2WAY8_9HYME</name>
<dbReference type="EMBL" id="JBJJXI010000122">
    <property type="protein sequence ID" value="KAL3389816.1"/>
    <property type="molecule type" value="Genomic_DNA"/>
</dbReference>
<proteinExistence type="predicted"/>
<dbReference type="AlphaFoldDB" id="A0ABD2WAY8"/>
<evidence type="ECO:0000259" key="2">
    <source>
        <dbReference type="PROSITE" id="PS50158"/>
    </source>
</evidence>
<keyword evidence="4" id="KW-1185">Reference proteome</keyword>
<evidence type="ECO:0000313" key="3">
    <source>
        <dbReference type="EMBL" id="KAL3389816.1"/>
    </source>
</evidence>
<reference evidence="3 4" key="1">
    <citation type="journal article" date="2024" name="bioRxiv">
        <title>A reference genome for Trichogramma kaykai: A tiny desert-dwelling parasitoid wasp with competing sex-ratio distorters.</title>
        <authorList>
            <person name="Culotta J."/>
            <person name="Lindsey A.R."/>
        </authorList>
    </citation>
    <scope>NUCLEOTIDE SEQUENCE [LARGE SCALE GENOMIC DNA]</scope>
    <source>
        <strain evidence="3 4">KSX58</strain>
    </source>
</reference>
<keyword evidence="1" id="KW-0479">Metal-binding</keyword>
<evidence type="ECO:0000256" key="1">
    <source>
        <dbReference type="PROSITE-ProRule" id="PRU00047"/>
    </source>
</evidence>
<sequence length="156" mass="17234">MKNSLLQIEASKTKRNQEKAPRVNAASVPPIEEIVCYRCTKVGHYASSCPLVPQNLWFCYICNEVKRHNSKSCPNKCQDALVEVPDLKRQHCVQPSQDIGIRCCPGGLDNYGVGPHADLAPPRPWRLRATLGHHGLVVGTTPAVTTLHDREGLLFG</sequence>
<dbReference type="SMART" id="SM00343">
    <property type="entry name" value="ZnF_C2HC"/>
    <property type="match status" value="2"/>
</dbReference>
<dbReference type="InterPro" id="IPR036875">
    <property type="entry name" value="Znf_CCHC_sf"/>
</dbReference>